<keyword evidence="2" id="KW-0800">Toxin</keyword>
<dbReference type="Gene3D" id="2.170.16.10">
    <property type="entry name" value="Hedgehog/Intein (Hint) domain"/>
    <property type="match status" value="1"/>
</dbReference>
<evidence type="ECO:0000313" key="8">
    <source>
        <dbReference type="EMBL" id="OOS25449.1"/>
    </source>
</evidence>
<accession>A0A1T0CTB0</accession>
<dbReference type="RefSeq" id="WP_078317724.1">
    <property type="nucleotide sequence ID" value="NZ_MUYV01000005.1"/>
</dbReference>
<evidence type="ECO:0000256" key="1">
    <source>
        <dbReference type="ARBA" id="ARBA00004219"/>
    </source>
</evidence>
<dbReference type="Pfam" id="PF13018">
    <property type="entry name" value="ESPR"/>
    <property type="match status" value="1"/>
</dbReference>
<dbReference type="InterPro" id="IPR030934">
    <property type="entry name" value="Intein_C"/>
</dbReference>
<keyword evidence="3" id="KW-1266">Target cell cytoplasm</keyword>
<dbReference type="Pfam" id="PF05594">
    <property type="entry name" value="Fil_haemagg"/>
    <property type="match status" value="1"/>
</dbReference>
<evidence type="ECO:0000313" key="9">
    <source>
        <dbReference type="Proteomes" id="UP000190683"/>
    </source>
</evidence>
<dbReference type="EMBL" id="MUYV01000005">
    <property type="protein sequence ID" value="OOS25449.1"/>
    <property type="molecule type" value="Genomic_DNA"/>
</dbReference>
<dbReference type="Pfam" id="PF07591">
    <property type="entry name" value="PT-HINT"/>
    <property type="match status" value="2"/>
</dbReference>
<dbReference type="STRING" id="573983.B0681_05445"/>
<dbReference type="Pfam" id="PF05860">
    <property type="entry name" value="TPS"/>
    <property type="match status" value="1"/>
</dbReference>
<evidence type="ECO:0000259" key="6">
    <source>
        <dbReference type="SMART" id="SM00306"/>
    </source>
</evidence>
<feature type="compositionally biased region" description="Polar residues" evidence="5">
    <location>
        <begin position="462"/>
        <end position="489"/>
    </location>
</feature>
<feature type="region of interest" description="Disordered" evidence="5">
    <location>
        <begin position="462"/>
        <end position="509"/>
    </location>
</feature>
<dbReference type="Gene3D" id="2.160.20.10">
    <property type="entry name" value="Single-stranded right-handed beta-helix, Pectin lyase-like"/>
    <property type="match status" value="1"/>
</dbReference>
<dbReference type="InterPro" id="IPR011050">
    <property type="entry name" value="Pectin_lyase_fold/virulence"/>
</dbReference>
<dbReference type="Proteomes" id="UP000190683">
    <property type="component" value="Unassembled WGS sequence"/>
</dbReference>
<dbReference type="Pfam" id="PF13332">
    <property type="entry name" value="Fil_haemagg_2"/>
    <property type="match status" value="1"/>
</dbReference>
<comment type="subcellular location">
    <subcellularLocation>
        <location evidence="1">Target cell</location>
        <location evidence="1">Target cell cytoplasm</location>
    </subcellularLocation>
</comment>
<dbReference type="InterPro" id="IPR012334">
    <property type="entry name" value="Pectin_lyas_fold"/>
</dbReference>
<dbReference type="CDD" id="cd00081">
    <property type="entry name" value="Hint"/>
    <property type="match status" value="1"/>
</dbReference>
<dbReference type="InterPro" id="IPR024973">
    <property type="entry name" value="ESPR"/>
</dbReference>
<keyword evidence="9" id="KW-1185">Reference proteome</keyword>
<keyword evidence="4" id="KW-0843">Virulence</keyword>
<evidence type="ECO:0000259" key="7">
    <source>
        <dbReference type="SMART" id="SM00912"/>
    </source>
</evidence>
<proteinExistence type="predicted"/>
<dbReference type="SUPFAM" id="SSF51294">
    <property type="entry name" value="Hedgehog/intein (Hint) domain"/>
    <property type="match status" value="1"/>
</dbReference>
<dbReference type="InterPro" id="IPR036844">
    <property type="entry name" value="Hint_dom_sf"/>
</dbReference>
<gene>
    <name evidence="8" type="ORF">B0681_05445</name>
</gene>
<evidence type="ECO:0000256" key="5">
    <source>
        <dbReference type="SAM" id="MobiDB-lite"/>
    </source>
</evidence>
<evidence type="ECO:0000256" key="3">
    <source>
        <dbReference type="ARBA" id="ARBA00022913"/>
    </source>
</evidence>
<name>A0A1T0CTB0_9GAMM</name>
<dbReference type="InterPro" id="IPR025157">
    <property type="entry name" value="Hemagglutinin_rpt"/>
</dbReference>
<dbReference type="GO" id="GO:0090729">
    <property type="term" value="F:toxin activity"/>
    <property type="evidence" value="ECO:0007669"/>
    <property type="project" value="UniProtKB-KW"/>
</dbReference>
<dbReference type="InterPro" id="IPR006914">
    <property type="entry name" value="VENN_dom"/>
</dbReference>
<protein>
    <submittedName>
        <fullName evidence="8">Uncharacterized protein</fullName>
    </submittedName>
</protein>
<organism evidence="8 9">
    <name type="scientific">Moraxella porci DSM 25326</name>
    <dbReference type="NCBI Taxonomy" id="573983"/>
    <lineage>
        <taxon>Bacteria</taxon>
        <taxon>Pseudomonadati</taxon>
        <taxon>Pseudomonadota</taxon>
        <taxon>Gammaproteobacteria</taxon>
        <taxon>Moraxellales</taxon>
        <taxon>Moraxellaceae</taxon>
        <taxon>Moraxella</taxon>
    </lineage>
</organism>
<comment type="caution">
    <text evidence="8">The sequence shown here is derived from an EMBL/GenBank/DDBJ whole genome shotgun (WGS) entry which is preliminary data.</text>
</comment>
<dbReference type="Pfam" id="PF04829">
    <property type="entry name" value="PT-VENN"/>
    <property type="match status" value="1"/>
</dbReference>
<reference evidence="8 9" key="1">
    <citation type="submission" date="2017-02" db="EMBL/GenBank/DDBJ databases">
        <title>Draft genome sequence of Moraxella porci CCUG 54912T type strain.</title>
        <authorList>
            <person name="Salva-Serra F."/>
            <person name="Engstrom-Jakobsson H."/>
            <person name="Thorell K."/>
            <person name="Jaen-Luchoro D."/>
            <person name="Gonzales-Siles L."/>
            <person name="Karlsson R."/>
            <person name="Yazdan S."/>
            <person name="Boulund F."/>
            <person name="Johnning A."/>
            <person name="Engstrand L."/>
            <person name="Kristiansson E."/>
            <person name="Moore E."/>
        </authorList>
    </citation>
    <scope>NUCLEOTIDE SEQUENCE [LARGE SCALE GENOMIC DNA]</scope>
    <source>
        <strain evidence="8 9">CCUG 54912</strain>
    </source>
</reference>
<sequence length="2567" mass="272466">MNRFCYRVIFSKSLGRLVVVSEKTRSQGKSDNPSMGGSTTSSSGWGLGLKTLSLSLLLSLGLTAHANTPTTIIADKSADKALQPIVLNTASGVVSVNIATPNARGLSNNHYSQFDVGSTGAVLNNNRKAVNTQIAGFVAANPYMARGEASTILNQVNSNNPSHLNGFIEVAGKKADVIIANPSGLVVNGAGFINAGNVHLAAANSQVNQGQVTGYEVGTGHIATHGKLNLQGTDYAALIAKAVQINDEIYAGDKLDVITGENQVSLQDGNFNQLSAVHQNNGVSSTSQQGVALDISSLGGMYAGKIHLIGTDKGFGVNNQGVITATGNGQQLGAGTLTLDSQGNLVNTGKILAKDAVTINTHDNTAQNDGTLLSEQADIAINTASLNNTGIIHSTQTAKIAAKEAIENLGSVYGGVLQVDTGKLTNTGQLIQTGTGKLDITTDTLINTNKAVIGQSLYGQTSIPAPSTPSSDQSAGSISSEPTDNTVTNPQPPALSDSGANTQTKPIPTARGHITATSSIHNTGDQAFITATGDIGISADKTSNTKQASIDAATLNTNTLVNTDSKIALDEINWQLTRFDNSQGSITARNGMVIDSESAIINTGGSLTSGTDITLIAKDSIINQDGTITAVKQADITAKELQNGGTITADTLTITQQADYTHTDQDKLVANRLAFTTSGKLINQSQLTADQDLTLNAKHIDNTQAGIINSGNHTQITSQTDITNQGLINGDTTIVKATNTINNLAGGRIYGTHLAIQADTLNNTPTKAANQQTNQENDHHTSPVIAARQRLDIGVNTLNNNPNPDRAGKFNEDFDNQALITSLGSLHIGGSLDDNHHATGKAQTVVNKGATIESAGQMQVSTKTLLNTNADFKKHTVKVEAESVYGQTLYRAHKQADTIPTAQKSTDVADLGNKPMAGLFDCPEGSECIVNYDYDSTIWSYFNIAAPAEPAPVIAVENRLDEPDLPKNETAESCALAEASNQACTQYNEALANYTKAMGPLIKWEADNAAAIESLELAIREYNRQFNQNKSDVDLALNIYTTDEAKLGPTSRKGAPDGALYVKNANGDFYRLTEEVDVITTDFVVYEDKTLASDPARMVAGQNLVIHGDTLINDKSQMNAGAGFAVIGDTVIQTPDNGLYGEKTKVTENGRFTRYSVFPSGINRHKRRAIGGGSFTQSFAPLATYELPILSATINKTPSVMTIDQSALASGDVETVLAALKANQAALSLDAQQQLSKLLADKEQGHSVDEAILSELTKALSQSVDAKPASVISADLSQPTIPSLALYIINADDPNLPLIQTDPAFTDYKQWLSSDYMLKALQSDPNHIHKRLSDGYREQERIKDQYYLLTGRHINTDYRSNEEAFKQLMDNGITHAKQFGYTLGTALTAEQMANLTTDIVWLVKQSITYTVKDKDGNSITKTQDVLVPKLYLRSANIATGALTPDGRYAAMSSKSMDIQLTGNLDNNGNIIAKDTVNINANNVTNDGGVYGNFVAVTADNTIANHGTMYANSAMRLDAGNQIINESQTATHHNKQGQSASSNTAITRIATIRVGDGLKDQTDDNGNPLTTLNIQAGNYVLNKAANIQNEGGNTQITAQNGINITTLTTSNHISAVADPNNYFNHSQSTDVGSTITSAGNLTIATTGKGAGINIQGSHLNATGTTALIATGDISITEGRATQSLDTASKFTDKGLVSKKTTQTAYQMDSNTSIQSMVGGENILIKSGGNTQLTGVEAKATETIRIEAGGHLIMDAAKDTLSTKTSSSENSKWIGATVDKGDYTHAHEQVDAITTTLQAKNIATQSTGSTLLEGTQFHYSDNATVVSGGKLYLQAAISGTSEHTTSNDNYVVWQKAEDSGSIKQTATLPSFVGNNEPTIIALDGVEIQIPISQQEQKAGVTLQEQIDTLIQQPEYSYLNQFIDKQDATWQEIILAEDSWDYEQEGLTPAAAALISIAVGIATSGVGAGLLGTTGATTTAMANAAFSSLASQASVTLINNKGNVAQTLKDLGKSDAVKSMAQAAITAGVTASLDQIIANTTNIDISASAGFDDKLARGVIQGTGHALTESLMHGTSLEDSLKNHLTNQLVDAAAASVYQNGVKPLNNNDTQHLSNAVHKLAAGLTGCVAAKAKDESCESAAVGAIIGEMVGDWMANKHEVTMDDGEKILILSDEETQKILNTAKLTAGSVALLYGFDVDTAVGSAEEAVENNAVWAAIPATIFVLGKLYTAYQVYQDIQDLKSGKKTVEQLAREKGEDYIAQAIAGNIGKYGYKIVKSGSRRIVQAVKKTCSFHGSTLISTANGYKPISTIKIGDFVWSRDEYTGKYSYQPVTNWYHNQYQETVYVTIVDSQGNEQILISNAIHPFFAKAPYDTIVPVSSEGHDYQGEIDHGVWIDASNLQAGYQLLSEDGTWQTVKSVSIAKEALTAYNLTVDNTHTYFVSAQSGKYGVWVHNDCFNGIKLPVSGARDILSKGPHLHTSYGEVIIQGVAGTGKLKVKLFGSGDLNKATKQIKENWSNPDFRIAFRARLIDMKTNLPNLTTDQRYISNTTANIDAVIKATKSSKFPEFIQ</sequence>
<dbReference type="GO" id="GO:0003824">
    <property type="term" value="F:catalytic activity"/>
    <property type="evidence" value="ECO:0007669"/>
    <property type="project" value="UniProtKB-ARBA"/>
</dbReference>
<dbReference type="InterPro" id="IPR008638">
    <property type="entry name" value="FhaB/CdiA-like_TPS"/>
</dbReference>
<dbReference type="InterPro" id="IPR003587">
    <property type="entry name" value="Hint_dom_N"/>
</dbReference>
<feature type="domain" description="Filamentous haemagglutinin FhaB/tRNA nuclease CdiA-like TPS" evidence="7">
    <location>
        <begin position="90"/>
        <end position="210"/>
    </location>
</feature>
<evidence type="ECO:0000256" key="4">
    <source>
        <dbReference type="ARBA" id="ARBA00023026"/>
    </source>
</evidence>
<dbReference type="InterPro" id="IPR008619">
    <property type="entry name" value="Filamentous_hemagglutn_rpt"/>
</dbReference>
<dbReference type="NCBIfam" id="TIGR01443">
    <property type="entry name" value="intein_Cterm"/>
    <property type="match status" value="1"/>
</dbReference>
<dbReference type="InterPro" id="IPR006915">
    <property type="entry name" value="DUF637_hemagglutn_put"/>
</dbReference>
<evidence type="ECO:0000256" key="2">
    <source>
        <dbReference type="ARBA" id="ARBA00022656"/>
    </source>
</evidence>
<dbReference type="SUPFAM" id="SSF51126">
    <property type="entry name" value="Pectin lyase-like"/>
    <property type="match status" value="1"/>
</dbReference>
<feature type="domain" description="Hint" evidence="6">
    <location>
        <begin position="2287"/>
        <end position="2407"/>
    </location>
</feature>
<dbReference type="Pfam" id="PF04830">
    <property type="entry name" value="DUF637"/>
    <property type="match status" value="1"/>
</dbReference>
<dbReference type="SMART" id="SM00306">
    <property type="entry name" value="HintN"/>
    <property type="match status" value="1"/>
</dbReference>
<dbReference type="SMART" id="SM00912">
    <property type="entry name" value="Haemagg_act"/>
    <property type="match status" value="1"/>
</dbReference>
<dbReference type="NCBIfam" id="TIGR01901">
    <property type="entry name" value="adhes_NPXG"/>
    <property type="match status" value="1"/>
</dbReference>